<evidence type="ECO:0000256" key="1">
    <source>
        <dbReference type="ARBA" id="ARBA00004123"/>
    </source>
</evidence>
<dbReference type="PANTHER" id="PTHR14513">
    <property type="entry name" value="PROTECTION OF TELOMERES 1"/>
    <property type="match status" value="1"/>
</dbReference>
<feature type="domain" description="Telomeric single stranded DNA binding POT1/Cdc13" evidence="10">
    <location>
        <begin position="7"/>
        <end position="140"/>
    </location>
</feature>
<keyword evidence="8" id="KW-0539">Nucleus</keyword>
<protein>
    <recommendedName>
        <fullName evidence="4">Protection of telomeres protein 1</fullName>
    </recommendedName>
</protein>
<sequence>MGSQYDFTDLSCMSVGKKNVIAVVKYFKPVKKTKGSGYSLFMSVTDPSLCGDRFPLTCLCDSVTRLPPVKEIGDVIIMHRLKIDLFRGHLQGSGCVSAGFRATVFPGSLDAELKPRDSSLMCSFTEDDLEVVRSLKLWYHSSDCPVEKERPFNDSTAAGTDREISGPSICPEQHTDNGQQRLDPSTSPLHPPPKMTRLHASTLNTYFNIEGQVIGIYLYDDAVNDLVIYLWDGVPDSPAHCCTASAGGKNGPGPLPFFRHTDSDIRPPDRLSCVDPLLVALTGHRVLPACCAASAASTTSSPSACCDWSVPVFLFDEHAASSQVVRNLRPGDCVRLINVRCSRKRTSDGRTLRKLTLNGGGDKYGRRIELMQPESDVATGLLSRLKVGRTQRPALGVSLTPSAQLLPPLTIGQLAHLPEDFSKMTSPLGAVESQSFLQVPPVPAFEPRWLDCSASLPPHRLENNVHLRVCARVIAVHPRSVDDLSDCLFLVCHECRSAARLSSLSDDESFICDCGCGSSSSDGEWIADLQTTAGALEDGIAGAKRSRTCVCLDPPRFSLLPAFRLLLRDPTGELGVSVFVDGLIALLGDDVVARTRLKQLPFLWQNDYEGWLHGAEHFLSAWLRLLGGWIDGLVSVSWRRRYFTGTEPISSLPDVLTDVHLVNCRRPSPTFPNK</sequence>
<evidence type="ECO:0000259" key="10">
    <source>
        <dbReference type="SMART" id="SM00976"/>
    </source>
</evidence>
<dbReference type="InterPro" id="IPR011564">
    <property type="entry name" value="Telomer_end-bd_POT1/Cdc13"/>
</dbReference>
<feature type="region of interest" description="Disordered" evidence="9">
    <location>
        <begin position="150"/>
        <end position="195"/>
    </location>
</feature>
<name>A0A0X3PM52_SCHSO</name>
<feature type="compositionally biased region" description="Polar residues" evidence="9">
    <location>
        <begin position="176"/>
        <end position="188"/>
    </location>
</feature>
<evidence type="ECO:0000256" key="3">
    <source>
        <dbReference type="ARBA" id="ARBA00008442"/>
    </source>
</evidence>
<dbReference type="CDD" id="cd04497">
    <property type="entry name" value="hPOT1_OB1_like"/>
    <property type="match status" value="1"/>
</dbReference>
<gene>
    <name evidence="11" type="ORF">TR144082</name>
</gene>
<dbReference type="Gene3D" id="2.40.50.140">
    <property type="entry name" value="Nucleic acid-binding proteins"/>
    <property type="match status" value="2"/>
</dbReference>
<accession>A0A0X3PM52</accession>
<dbReference type="GO" id="GO:0000783">
    <property type="term" value="C:nuclear telomere cap complex"/>
    <property type="evidence" value="ECO:0007669"/>
    <property type="project" value="TreeGrafter"/>
</dbReference>
<dbReference type="AlphaFoldDB" id="A0A0X3PM52"/>
<keyword evidence="7" id="KW-0238">DNA-binding</keyword>
<dbReference type="GO" id="GO:0016233">
    <property type="term" value="P:telomere capping"/>
    <property type="evidence" value="ECO:0007669"/>
    <property type="project" value="TreeGrafter"/>
</dbReference>
<comment type="similarity">
    <text evidence="3">Belongs to the telombin family.</text>
</comment>
<dbReference type="InterPro" id="IPR032042">
    <property type="entry name" value="POT1PC"/>
</dbReference>
<keyword evidence="6" id="KW-0779">Telomere</keyword>
<dbReference type="GO" id="GO:0098505">
    <property type="term" value="F:G-rich strand telomeric DNA binding"/>
    <property type="evidence" value="ECO:0007669"/>
    <property type="project" value="TreeGrafter"/>
</dbReference>
<evidence type="ECO:0000256" key="4">
    <source>
        <dbReference type="ARBA" id="ARBA00015253"/>
    </source>
</evidence>
<dbReference type="GO" id="GO:0032210">
    <property type="term" value="P:regulation of telomere maintenance via telomerase"/>
    <property type="evidence" value="ECO:0007669"/>
    <property type="project" value="TreeGrafter"/>
</dbReference>
<evidence type="ECO:0000256" key="9">
    <source>
        <dbReference type="SAM" id="MobiDB-lite"/>
    </source>
</evidence>
<dbReference type="PANTHER" id="PTHR14513:SF0">
    <property type="entry name" value="PROTECTION OF TELOMERES PROTEIN 1"/>
    <property type="match status" value="1"/>
</dbReference>
<dbReference type="SUPFAM" id="SSF50249">
    <property type="entry name" value="Nucleic acid-binding proteins"/>
    <property type="match status" value="2"/>
</dbReference>
<evidence type="ECO:0000256" key="6">
    <source>
        <dbReference type="ARBA" id="ARBA00022895"/>
    </source>
</evidence>
<comment type="subcellular location">
    <subcellularLocation>
        <location evidence="2">Chromosome</location>
        <location evidence="2">Telomere</location>
    </subcellularLocation>
    <subcellularLocation>
        <location evidence="1">Nucleus</location>
    </subcellularLocation>
</comment>
<dbReference type="InterPro" id="IPR012340">
    <property type="entry name" value="NA-bd_OB-fold"/>
</dbReference>
<evidence type="ECO:0000256" key="2">
    <source>
        <dbReference type="ARBA" id="ARBA00004574"/>
    </source>
</evidence>
<reference evidence="11" key="1">
    <citation type="submission" date="2016-01" db="EMBL/GenBank/DDBJ databases">
        <title>Reference transcriptome for the parasite Schistocephalus solidus: insights into the molecular evolution of parasitism.</title>
        <authorList>
            <person name="Hebert F.O."/>
            <person name="Grambauer S."/>
            <person name="Barber I."/>
            <person name="Landry C.R."/>
            <person name="Aubin-Horth N."/>
        </authorList>
    </citation>
    <scope>NUCLEOTIDE SEQUENCE</scope>
</reference>
<dbReference type="Pfam" id="PF02765">
    <property type="entry name" value="POT1"/>
    <property type="match status" value="1"/>
</dbReference>
<dbReference type="SMART" id="SM00976">
    <property type="entry name" value="Telo_bind"/>
    <property type="match status" value="1"/>
</dbReference>
<evidence type="ECO:0000313" key="11">
    <source>
        <dbReference type="EMBL" id="JAP50897.1"/>
    </source>
</evidence>
<proteinExistence type="inferred from homology"/>
<dbReference type="InterPro" id="IPR028389">
    <property type="entry name" value="POT1"/>
</dbReference>
<dbReference type="Pfam" id="PF16686">
    <property type="entry name" value="POT1PC"/>
    <property type="match status" value="1"/>
</dbReference>
<dbReference type="EMBL" id="GEEE01012328">
    <property type="protein sequence ID" value="JAP50897.1"/>
    <property type="molecule type" value="Transcribed_RNA"/>
</dbReference>
<dbReference type="GO" id="GO:0010521">
    <property type="term" value="F:telomerase inhibitor activity"/>
    <property type="evidence" value="ECO:0007669"/>
    <property type="project" value="TreeGrafter"/>
</dbReference>
<keyword evidence="5" id="KW-0158">Chromosome</keyword>
<evidence type="ECO:0000256" key="5">
    <source>
        <dbReference type="ARBA" id="ARBA00022454"/>
    </source>
</evidence>
<evidence type="ECO:0000256" key="8">
    <source>
        <dbReference type="ARBA" id="ARBA00023242"/>
    </source>
</evidence>
<organism evidence="11">
    <name type="scientific">Schistocephalus solidus</name>
    <name type="common">Tapeworm</name>
    <dbReference type="NCBI Taxonomy" id="70667"/>
    <lineage>
        <taxon>Eukaryota</taxon>
        <taxon>Metazoa</taxon>
        <taxon>Spiralia</taxon>
        <taxon>Lophotrochozoa</taxon>
        <taxon>Platyhelminthes</taxon>
        <taxon>Cestoda</taxon>
        <taxon>Eucestoda</taxon>
        <taxon>Diphyllobothriidea</taxon>
        <taxon>Diphyllobothriidae</taxon>
        <taxon>Schistocephalus</taxon>
    </lineage>
</organism>
<evidence type="ECO:0000256" key="7">
    <source>
        <dbReference type="ARBA" id="ARBA00023125"/>
    </source>
</evidence>